<gene>
    <name evidence="1" type="ORF">K493DRAFT_258089</name>
</gene>
<evidence type="ECO:0008006" key="3">
    <source>
        <dbReference type="Google" id="ProtNLM"/>
    </source>
</evidence>
<dbReference type="PANTHER" id="PTHR12069">
    <property type="entry name" value="DNA-DIRECTED RNA POLYMERASES III 80 KDA POLYPEPTIDE RNA POLYMERASE III SUBUNIT 5"/>
    <property type="match status" value="1"/>
</dbReference>
<keyword evidence="2" id="KW-1185">Reference proteome</keyword>
<dbReference type="GO" id="GO:0005666">
    <property type="term" value="C:RNA polymerase III complex"/>
    <property type="evidence" value="ECO:0007669"/>
    <property type="project" value="TreeGrafter"/>
</dbReference>
<dbReference type="Proteomes" id="UP000193498">
    <property type="component" value="Unassembled WGS sequence"/>
</dbReference>
<dbReference type="Pfam" id="PF04801">
    <property type="entry name" value="RPC5"/>
    <property type="match status" value="1"/>
</dbReference>
<dbReference type="GO" id="GO:0042797">
    <property type="term" value="P:tRNA transcription by RNA polymerase III"/>
    <property type="evidence" value="ECO:0007669"/>
    <property type="project" value="TreeGrafter"/>
</dbReference>
<comment type="caution">
    <text evidence="1">The sequence shown here is derived from an EMBL/GenBank/DDBJ whole genome shotgun (WGS) entry which is preliminary data.</text>
</comment>
<evidence type="ECO:0000313" key="1">
    <source>
        <dbReference type="EMBL" id="ORX98461.1"/>
    </source>
</evidence>
<dbReference type="InParanoid" id="A0A1Y1YKC4"/>
<dbReference type="OrthoDB" id="340681at2759"/>
<sequence>MSEVKSEHMDVDNVASENMEEDEVVQEIDVYLSQQLAQHLYLFQYPIRTHSFGKNTGPTQARIKPKSQIFELDIPLETNAPTYNREKGEELGLGVNDDPFKTILDERMGTKQNKASLMNKQTLSSSLVPAQTNYMVGAFRNGALYMSPVRGAVQFRPSLKYLDKIDEKIKVANKKVLDEENKDLQVEEVKAKAVQVQVRNADSNQTATLRKSTLAQLQRQAEEEPWIRLQYFDEESNEAYYIYEKMFSGKKEPLVCKTTTEEFIDRISAFNTQL</sequence>
<dbReference type="STRING" id="1314790.A0A1Y1YKC4"/>
<dbReference type="InterPro" id="IPR006886">
    <property type="entry name" value="RNA_pol_III_Rpc5"/>
</dbReference>
<evidence type="ECO:0000313" key="2">
    <source>
        <dbReference type="Proteomes" id="UP000193498"/>
    </source>
</evidence>
<organism evidence="1 2">
    <name type="scientific">Basidiobolus meristosporus CBS 931.73</name>
    <dbReference type="NCBI Taxonomy" id="1314790"/>
    <lineage>
        <taxon>Eukaryota</taxon>
        <taxon>Fungi</taxon>
        <taxon>Fungi incertae sedis</taxon>
        <taxon>Zoopagomycota</taxon>
        <taxon>Entomophthoromycotina</taxon>
        <taxon>Basidiobolomycetes</taxon>
        <taxon>Basidiobolales</taxon>
        <taxon>Basidiobolaceae</taxon>
        <taxon>Basidiobolus</taxon>
    </lineage>
</organism>
<protein>
    <recommendedName>
        <fullName evidence="3">DNA-directed RNA polymerase III subunit Rpc5</fullName>
    </recommendedName>
</protein>
<dbReference type="FunCoup" id="A0A1Y1YKC4">
    <property type="interactions" value="55"/>
</dbReference>
<dbReference type="AlphaFoldDB" id="A0A1Y1YKC4"/>
<accession>A0A1Y1YKC4</accession>
<reference evidence="1 2" key="1">
    <citation type="submission" date="2016-07" db="EMBL/GenBank/DDBJ databases">
        <title>Pervasive Adenine N6-methylation of Active Genes in Fungi.</title>
        <authorList>
            <consortium name="DOE Joint Genome Institute"/>
            <person name="Mondo S.J."/>
            <person name="Dannebaum R.O."/>
            <person name="Kuo R.C."/>
            <person name="Labutti K."/>
            <person name="Haridas S."/>
            <person name="Kuo A."/>
            <person name="Salamov A."/>
            <person name="Ahrendt S.R."/>
            <person name="Lipzen A."/>
            <person name="Sullivan W."/>
            <person name="Andreopoulos W.B."/>
            <person name="Clum A."/>
            <person name="Lindquist E."/>
            <person name="Daum C."/>
            <person name="Ramamoorthy G.K."/>
            <person name="Gryganskyi A."/>
            <person name="Culley D."/>
            <person name="Magnuson J.K."/>
            <person name="James T.Y."/>
            <person name="O'Malley M.A."/>
            <person name="Stajich J.E."/>
            <person name="Spatafora J.W."/>
            <person name="Visel A."/>
            <person name="Grigoriev I.V."/>
        </authorList>
    </citation>
    <scope>NUCLEOTIDE SEQUENCE [LARGE SCALE GENOMIC DNA]</scope>
    <source>
        <strain evidence="1 2">CBS 931.73</strain>
    </source>
</reference>
<name>A0A1Y1YKC4_9FUNG</name>
<proteinExistence type="predicted"/>
<dbReference type="EMBL" id="MCFE01000113">
    <property type="protein sequence ID" value="ORX98461.1"/>
    <property type="molecule type" value="Genomic_DNA"/>
</dbReference>
<dbReference type="PANTHER" id="PTHR12069:SF0">
    <property type="entry name" value="DNA-DIRECTED RNA POLYMERASE III SUBUNIT RPC5"/>
    <property type="match status" value="1"/>
</dbReference>